<reference evidence="4" key="1">
    <citation type="submission" date="2014-02" db="EMBL/GenBank/DDBJ databases">
        <title>The Genome Sequence of Trichophyton rubrum (morphotype fischeri) CBS 288.86.</title>
        <authorList>
            <consortium name="The Broad Institute Genomics Platform"/>
            <person name="Cuomo C.A."/>
            <person name="White T.C."/>
            <person name="Graser Y."/>
            <person name="Martinez-Rossi N."/>
            <person name="Heitman J."/>
            <person name="Young S.K."/>
            <person name="Zeng Q."/>
            <person name="Gargeya S."/>
            <person name="Abouelleil A."/>
            <person name="Alvarado L."/>
            <person name="Chapman S.B."/>
            <person name="Gainer-Dewar J."/>
            <person name="Goldberg J."/>
            <person name="Griggs A."/>
            <person name="Gujja S."/>
            <person name="Hansen M."/>
            <person name="Howarth C."/>
            <person name="Imamovic A."/>
            <person name="Larimer J."/>
            <person name="Martinez D."/>
            <person name="Murphy C."/>
            <person name="Pearson M.D."/>
            <person name="Persinoti G."/>
            <person name="Poon T."/>
            <person name="Priest M."/>
            <person name="Roberts A.D."/>
            <person name="Saif S."/>
            <person name="Shea T.D."/>
            <person name="Sykes S.N."/>
            <person name="Wortman J."/>
            <person name="Nusbaum C."/>
            <person name="Birren B."/>
        </authorList>
    </citation>
    <scope>NUCLEOTIDE SEQUENCE [LARGE SCALE GENOMIC DNA]</scope>
    <source>
        <strain evidence="4">CBS 288.86</strain>
    </source>
</reference>
<dbReference type="OrthoDB" id="4169972at2759"/>
<feature type="compositionally biased region" description="Polar residues" evidence="2">
    <location>
        <begin position="1"/>
        <end position="13"/>
    </location>
</feature>
<feature type="compositionally biased region" description="Polar residues" evidence="2">
    <location>
        <begin position="30"/>
        <end position="62"/>
    </location>
</feature>
<sequence>MAQSPSATGSTDVPISPPPQVNGVSHAPSVASSTAQSVTPNGHESGNQSEGAESTARSSVPSNHGAGFVYSNHEDDHETDFKSGYNAVSKEEPKEFANTDADGKQMPGIPEILEMLATMERKFQQMEARMDQLVPPPVDEPPLISQIPRYVHNPEIIDRSINAEVPVEDTITAFRSRASLVARAKVLHMAKKFPDWKDRVFEQAKAATCLPILEDGQEVCPPDSQVHPKLWEVQNEWLYDFMYESIGPQFKDEIFEPPNRSAYLLWRQIESYCSLVNEDDRRYLIQKLMTINAKNDFDYISTFYRYYSKIRKLGFIIPDWMAQDLLYLRVSERAREMIQNEIDAARNAKDGPLTLSVDKMVARVLRPALSRGPNEEEPQPEPTPSVTSSVANGPHSAGSKPDSVNASGSQADPIDKKGKATCGYCSMPHHSEDGCFYKYPERTSPAWQRAHKSGIEFFRKKAEGREQPESKELQSVTQAVKKIQIAQKPQSEAASESKTKAPAKPESVAGSKMEARLEPRQEPVNTQPQVKSPEIYSEKLSCNYCGQKGHSANGCPFQFPDLETADWRQKNKHLIEFHARKDKLRKRKLERLKAKQALEGSKPDTPSAPKAPRPVSPENLLILDL</sequence>
<dbReference type="SUPFAM" id="SSF57756">
    <property type="entry name" value="Retrovirus zinc finger-like domains"/>
    <property type="match status" value="1"/>
</dbReference>
<evidence type="ECO:0000256" key="1">
    <source>
        <dbReference type="PROSITE-ProRule" id="PRU00047"/>
    </source>
</evidence>
<feature type="region of interest" description="Disordered" evidence="2">
    <location>
        <begin position="594"/>
        <end position="625"/>
    </location>
</feature>
<evidence type="ECO:0000259" key="3">
    <source>
        <dbReference type="PROSITE" id="PS50158"/>
    </source>
</evidence>
<feature type="region of interest" description="Disordered" evidence="2">
    <location>
        <begin position="369"/>
        <end position="416"/>
    </location>
</feature>
<keyword evidence="1" id="KW-0863">Zinc-finger</keyword>
<feature type="region of interest" description="Disordered" evidence="2">
    <location>
        <begin position="1"/>
        <end position="81"/>
    </location>
</feature>
<keyword evidence="1" id="KW-0479">Metal-binding</keyword>
<dbReference type="InterPro" id="IPR001878">
    <property type="entry name" value="Znf_CCHC"/>
</dbReference>
<evidence type="ECO:0000256" key="2">
    <source>
        <dbReference type="SAM" id="MobiDB-lite"/>
    </source>
</evidence>
<proteinExistence type="predicted"/>
<organism evidence="4">
    <name type="scientific">Trichophyton rubrum CBS 288.86</name>
    <dbReference type="NCBI Taxonomy" id="1215330"/>
    <lineage>
        <taxon>Eukaryota</taxon>
        <taxon>Fungi</taxon>
        <taxon>Dikarya</taxon>
        <taxon>Ascomycota</taxon>
        <taxon>Pezizomycotina</taxon>
        <taxon>Eurotiomycetes</taxon>
        <taxon>Eurotiomycetidae</taxon>
        <taxon>Onygenales</taxon>
        <taxon>Arthrodermataceae</taxon>
        <taxon>Trichophyton</taxon>
    </lineage>
</organism>
<dbReference type="EMBL" id="KK207754">
    <property type="protein sequence ID" value="EZF55270.1"/>
    <property type="molecule type" value="Genomic_DNA"/>
</dbReference>
<feature type="region of interest" description="Disordered" evidence="2">
    <location>
        <begin position="484"/>
        <end position="532"/>
    </location>
</feature>
<evidence type="ECO:0000313" key="4">
    <source>
        <dbReference type="EMBL" id="EZF55270.1"/>
    </source>
</evidence>
<feature type="domain" description="CCHC-type" evidence="3">
    <location>
        <begin position="542"/>
        <end position="556"/>
    </location>
</feature>
<feature type="compositionally biased region" description="Basic and acidic residues" evidence="2">
    <location>
        <begin position="72"/>
        <end position="81"/>
    </location>
</feature>
<dbReference type="PROSITE" id="PS50158">
    <property type="entry name" value="ZF_CCHC"/>
    <property type="match status" value="1"/>
</dbReference>
<keyword evidence="1" id="KW-0862">Zinc</keyword>
<accession>A0A022WA20</accession>
<protein>
    <recommendedName>
        <fullName evidence="3">CCHC-type domain-containing protein</fullName>
    </recommendedName>
</protein>
<name>A0A022WA20_TRIRU</name>
<dbReference type="AlphaFoldDB" id="A0A022WA20"/>
<dbReference type="HOGENOM" id="CLU_437547_0_0_1"/>
<dbReference type="GO" id="GO:0008270">
    <property type="term" value="F:zinc ion binding"/>
    <property type="evidence" value="ECO:0007669"/>
    <property type="project" value="UniProtKB-KW"/>
</dbReference>
<dbReference type="InterPro" id="IPR036875">
    <property type="entry name" value="Znf_CCHC_sf"/>
</dbReference>
<feature type="compositionally biased region" description="Polar residues" evidence="2">
    <location>
        <begin position="487"/>
        <end position="496"/>
    </location>
</feature>
<dbReference type="Proteomes" id="UP000023758">
    <property type="component" value="Unassembled WGS sequence"/>
</dbReference>
<gene>
    <name evidence="4" type="ORF">H103_02103</name>
</gene>
<dbReference type="GO" id="GO:0003676">
    <property type="term" value="F:nucleic acid binding"/>
    <property type="evidence" value="ECO:0007669"/>
    <property type="project" value="InterPro"/>
</dbReference>